<protein>
    <submittedName>
        <fullName evidence="1">Large subunit of alpha-aminoadipate reductase</fullName>
        <ecNumber evidence="1">1.2.1.95</ecNumber>
    </submittedName>
</protein>
<proteinExistence type="predicted"/>
<reference evidence="1" key="1">
    <citation type="submission" date="2022-07" db="EMBL/GenBank/DDBJ databases">
        <title>Phylogenomic reconstructions and comparative analyses of Kickxellomycotina fungi.</title>
        <authorList>
            <person name="Reynolds N.K."/>
            <person name="Stajich J.E."/>
            <person name="Barry K."/>
            <person name="Grigoriev I.V."/>
            <person name="Crous P."/>
            <person name="Smith M.E."/>
        </authorList>
    </citation>
    <scope>NUCLEOTIDE SEQUENCE</scope>
    <source>
        <strain evidence="1">BCRC 34780</strain>
    </source>
</reference>
<accession>A0ACC1LEM9</accession>
<name>A0ACC1LEM9_9FUNG</name>
<evidence type="ECO:0000313" key="2">
    <source>
        <dbReference type="Proteomes" id="UP001140087"/>
    </source>
</evidence>
<keyword evidence="2" id="KW-1185">Reference proteome</keyword>
<dbReference type="EMBL" id="JANBUN010000187">
    <property type="protein sequence ID" value="KAJ2806015.1"/>
    <property type="molecule type" value="Genomic_DNA"/>
</dbReference>
<organism evidence="1 2">
    <name type="scientific">Coemansia helicoidea</name>
    <dbReference type="NCBI Taxonomy" id="1286919"/>
    <lineage>
        <taxon>Eukaryota</taxon>
        <taxon>Fungi</taxon>
        <taxon>Fungi incertae sedis</taxon>
        <taxon>Zoopagomycota</taxon>
        <taxon>Kickxellomycotina</taxon>
        <taxon>Kickxellomycetes</taxon>
        <taxon>Kickxellales</taxon>
        <taxon>Kickxellaceae</taxon>
        <taxon>Coemansia</taxon>
    </lineage>
</organism>
<gene>
    <name evidence="1" type="primary">LYS2</name>
    <name evidence="1" type="ORF">H4R21_001043</name>
</gene>
<dbReference type="Proteomes" id="UP001140087">
    <property type="component" value="Unassembled WGS sequence"/>
</dbReference>
<sequence length="1446" mass="156753">MAHLPIETPAPSTTNLAEVGERLRRWQERLRSPTELQLPTDYPRPIPLKVVEAVETFELSAQSSLAVLQLALSLQQESSSSSSGGGDDDDGNDDDHTGSPFTVLLAAFSILLHRYTAEEDIVVSSSSESSNPLVLRLAVNPEDNFMDVLRTVQRVSREAAADEVPFSALMAACAAAAAAAAESERAPGAGDSADANAAPSMFRVRFFNQTDADDSTLRQTTTQTTDFTVLVRQRSTASLRQLHPTIELQIAYNQVLFTSQRIAHMVAQLQMVLATAADTLARVHAGTALAQEHTVGCMRLASKLDLAAVPDPRADLAWSEFPGSITSIFARNAQQDPDRRFVVESVLREGASVARSFTYGQIFRAARILCRTLRNGGVQREDVVVVYAYRGVDLVVAIMGVLMAGATYSVVDPAYPPARQNVYLSVAQPRGLVVLRHAGELPQEVRDYVGAELDVACTVPALELLDDGSLRGSLDADGADAVAAAAADVDAAASADEDVVEVGHDSVGTLSFTSGSTGVPKGVRGRHYSLTHFAPWMGAEFGLGAADRFTMLSGIAHDPIQRDVFTPVFFGAELHIPTSEDIGVPGQLAQWMAEHEVSVTHLTPAMGQLLSANATSQIPSLRNAFFVGDLLTKRDCHRLQSLAGQCRIINMYGTTETQRAVSYCPIPPHDENPMFLASAKDVIPAGRGMKDVQLLVVNRHGSGTMCAVGEVGEIYVRSGGLAEGYLRLPEATAEKFVPNWLAPPPAAAAAAELPFYHGPRDRMYRTGDLGRYRPDGDVECIGRIDDQVKIRGYRIELSEINNMLSQHARIRANVTLVRRDKYEEQTLVAYIVPSEDEQRRTDDPGRRGLIRDIRDYLKQKLPSYAVPAVFVPMKRLPLTPNGKIDKAALPFPDTPMFRSGPSAAAASGDDVAAHPELDDLPPTERALGLIWISLLGLPPSTPLELDANFFDLGGHSVLATRMVFSVRKEFAVDAPLGLVFRCPTLRAMAAAIEGLQSQLQLDDAPAAPEAPAEEVDYAADVDLLAPQIPPLGAAYMACPPALVEAGGAPTFFLTGATGFLGAFVLDELLRRHPGGRVICLTRARTADAAMARVRAAAEANLVWQDGWTARVSAVIGDLAQPRLGLSDADWQRCVEGVDAIVHNGALVHWVYPYEKLRAPNVLSTVEVLRLAAEHHLKPVVFVSSTSALDTDYYVQLGDASPNGVRESDDLEGSRRGLHTGYGQSKWVSEKLLMRARQDGYPVTIVRPGYVLGHSQTGATNTDDFIWRLVKGCVELGQSPVMNNPVNLCPVDYVARIVVEAVSQPRALDHVVYHVFNREHFRFQDMFDLLRAYGYAVTDAEYMQWRSYLMEFTLSNNDTALYPLLHYVLDDLPTSTKSADLDDSHTQALLAGTGVACPPMETLMGLYLAYLVKAGFLAPPAAAATADRQLPDLDVEIRGLVSRSSHN</sequence>
<evidence type="ECO:0000313" key="1">
    <source>
        <dbReference type="EMBL" id="KAJ2806015.1"/>
    </source>
</evidence>
<comment type="caution">
    <text evidence="1">The sequence shown here is derived from an EMBL/GenBank/DDBJ whole genome shotgun (WGS) entry which is preliminary data.</text>
</comment>
<dbReference type="EC" id="1.2.1.95" evidence="1"/>
<keyword evidence="1" id="KW-0560">Oxidoreductase</keyword>